<name>A0A8U0FU69_9BRAD</name>
<dbReference type="PANTHER" id="PTHR48079">
    <property type="entry name" value="PROTEIN YEEZ"/>
    <property type="match status" value="1"/>
</dbReference>
<reference evidence="2" key="1">
    <citation type="journal article" date="2017" name="Syst. Appl. Microbiol.">
        <title>Soybeans inoculated with root zone soils of Canadian native legumes harbour diverse and novel Bradyrhizobium spp. that possess agricultural potential.</title>
        <authorList>
            <person name="Bromfield E.S.P."/>
            <person name="Cloutier S."/>
            <person name="Tambong J.T."/>
            <person name="Tran Thi T.V."/>
        </authorList>
    </citation>
    <scope>NUCLEOTIDE SEQUENCE</scope>
    <source>
        <strain evidence="2">1S5</strain>
    </source>
</reference>
<dbReference type="Gene3D" id="3.40.50.720">
    <property type="entry name" value="NAD(P)-binding Rossmann-like Domain"/>
    <property type="match status" value="1"/>
</dbReference>
<dbReference type="EMBL" id="CP096255">
    <property type="protein sequence ID" value="UPT90405.1"/>
    <property type="molecule type" value="Genomic_DNA"/>
</dbReference>
<gene>
    <name evidence="2" type="ORF">HAP41_0000016605</name>
</gene>
<evidence type="ECO:0000259" key="1">
    <source>
        <dbReference type="Pfam" id="PF01370"/>
    </source>
</evidence>
<dbReference type="InterPro" id="IPR001509">
    <property type="entry name" value="Epimerase_deHydtase"/>
</dbReference>
<feature type="domain" description="NAD-dependent epimerase/dehydratase" evidence="1">
    <location>
        <begin position="1"/>
        <end position="225"/>
    </location>
</feature>
<dbReference type="InterPro" id="IPR051783">
    <property type="entry name" value="NAD(P)-dependent_oxidoreduct"/>
</dbReference>
<reference evidence="2" key="2">
    <citation type="submission" date="2022-04" db="EMBL/GenBank/DDBJ databases">
        <authorList>
            <person name="Bromfield E.S.P."/>
            <person name="Cloutier S."/>
        </authorList>
    </citation>
    <scope>NUCLEOTIDE SEQUENCE</scope>
    <source>
        <strain evidence="2">1S5</strain>
    </source>
</reference>
<dbReference type="Gene3D" id="3.90.25.10">
    <property type="entry name" value="UDP-galactose 4-epimerase, domain 1"/>
    <property type="match status" value="1"/>
</dbReference>
<dbReference type="SUPFAM" id="SSF51735">
    <property type="entry name" value="NAD(P)-binding Rossmann-fold domains"/>
    <property type="match status" value="1"/>
</dbReference>
<accession>A0A8U0FU69</accession>
<dbReference type="GO" id="GO:0004029">
    <property type="term" value="F:aldehyde dehydrogenase (NAD+) activity"/>
    <property type="evidence" value="ECO:0007669"/>
    <property type="project" value="TreeGrafter"/>
</dbReference>
<dbReference type="PANTHER" id="PTHR48079:SF6">
    <property type="entry name" value="NAD(P)-BINDING DOMAIN-CONTAINING PROTEIN-RELATED"/>
    <property type="match status" value="1"/>
</dbReference>
<dbReference type="AlphaFoldDB" id="A0A8U0FU69"/>
<dbReference type="InterPro" id="IPR036291">
    <property type="entry name" value="NAD(P)-bd_dom_sf"/>
</dbReference>
<dbReference type="GO" id="GO:0005737">
    <property type="term" value="C:cytoplasm"/>
    <property type="evidence" value="ECO:0007669"/>
    <property type="project" value="TreeGrafter"/>
</dbReference>
<sequence>MTGATGFVGRHVVSTLLGRGHSVVAVARNGEKARSLPWFTQLEFISCDLHQDFRPALSGGSHPDALIHLAWPGLPNYRDFFHLGRNLPADLSFLEAAVDAGVSQIMVAGTCLEYGMEYGPLTEQGATAPITAYGLAKDALRKSLEFLQQQKPFTLQWMRLFYMYGEGQNPKSLLAQLDRAIDEDAPFFNMSAGDQLRDYLPINDVAANFALALENPLACNGVINCCSGAPISVLDLVSQRRRSRSSGIELRRGHFPYPDYEPMAFWGVPSKLNALKLSSQ</sequence>
<evidence type="ECO:0000313" key="3">
    <source>
        <dbReference type="Proteomes" id="UP000551709"/>
    </source>
</evidence>
<dbReference type="CDD" id="cd08946">
    <property type="entry name" value="SDR_e"/>
    <property type="match status" value="1"/>
</dbReference>
<proteinExistence type="predicted"/>
<dbReference type="Pfam" id="PF01370">
    <property type="entry name" value="Epimerase"/>
    <property type="match status" value="1"/>
</dbReference>
<dbReference type="Proteomes" id="UP000551709">
    <property type="component" value="Chromosome"/>
</dbReference>
<protein>
    <submittedName>
        <fullName evidence="2">NAD(P)-dependent oxidoreductase</fullName>
    </submittedName>
</protein>
<evidence type="ECO:0000313" key="2">
    <source>
        <dbReference type="EMBL" id="UPT90405.1"/>
    </source>
</evidence>
<organism evidence="2 3">
    <name type="scientific">Bradyrhizobium barranii subsp. apii</name>
    <dbReference type="NCBI Taxonomy" id="2819348"/>
    <lineage>
        <taxon>Bacteria</taxon>
        <taxon>Pseudomonadati</taxon>
        <taxon>Pseudomonadota</taxon>
        <taxon>Alphaproteobacteria</taxon>
        <taxon>Hyphomicrobiales</taxon>
        <taxon>Nitrobacteraceae</taxon>
        <taxon>Bradyrhizobium</taxon>
        <taxon>Bradyrhizobium barranii</taxon>
    </lineage>
</organism>
<dbReference type="RefSeq" id="WP_248577211.1">
    <property type="nucleotide sequence ID" value="NZ_CP096255.1"/>
</dbReference>